<evidence type="ECO:0000313" key="3">
    <source>
        <dbReference type="Proteomes" id="UP001570511"/>
    </source>
</evidence>
<keyword evidence="1" id="KW-0812">Transmembrane</keyword>
<gene>
    <name evidence="2" type="ORF">OS889_04210</name>
</gene>
<evidence type="ECO:0000256" key="1">
    <source>
        <dbReference type="SAM" id="Phobius"/>
    </source>
</evidence>
<feature type="transmembrane region" description="Helical" evidence="1">
    <location>
        <begin position="229"/>
        <end position="252"/>
    </location>
</feature>
<name>A0ABD5M9R9_9EURY</name>
<dbReference type="AlphaFoldDB" id="A0ABD5M9R9"/>
<dbReference type="EMBL" id="JBGNYA010000001">
    <property type="protein sequence ID" value="MFA1610206.1"/>
    <property type="molecule type" value="Genomic_DNA"/>
</dbReference>
<comment type="caution">
    <text evidence="2">The sequence shown here is derived from an EMBL/GenBank/DDBJ whole genome shotgun (WGS) entry which is preliminary data.</text>
</comment>
<organism evidence="2 3">
    <name type="scientific">Halobellus rubicundus</name>
    <dbReference type="NCBI Taxonomy" id="2996466"/>
    <lineage>
        <taxon>Archaea</taxon>
        <taxon>Methanobacteriati</taxon>
        <taxon>Methanobacteriota</taxon>
        <taxon>Stenosarchaea group</taxon>
        <taxon>Halobacteria</taxon>
        <taxon>Halobacteriales</taxon>
        <taxon>Haloferacaceae</taxon>
        <taxon>Halobellus</taxon>
    </lineage>
</organism>
<keyword evidence="3" id="KW-1185">Reference proteome</keyword>
<protein>
    <submittedName>
        <fullName evidence="2">DUF5305 domain-containing protein</fullName>
    </submittedName>
</protein>
<dbReference type="Proteomes" id="UP001570511">
    <property type="component" value="Unassembled WGS sequence"/>
</dbReference>
<keyword evidence="1" id="KW-0472">Membrane</keyword>
<proteinExistence type="predicted"/>
<dbReference type="Pfam" id="PF17231">
    <property type="entry name" value="DUF5305"/>
    <property type="match status" value="1"/>
</dbReference>
<dbReference type="RefSeq" id="WP_372387578.1">
    <property type="nucleotide sequence ID" value="NZ_JBGNYA010000001.1"/>
</dbReference>
<keyword evidence="1" id="KW-1133">Transmembrane helix</keyword>
<dbReference type="InterPro" id="IPR035185">
    <property type="entry name" value="DUF5305"/>
</dbReference>
<accession>A0ABD5M9R9</accession>
<sequence length="341" mass="37372">MSAELRAKRLIGYYGRYLFFALLVLGVLAAAGAGYVYATPPTERVTEQTEVQQVSADVRTSAVVTGNTTFYRNGQRLVDQPAYLMAATPNLTVETRVAVPSGTDVRVTQRLALVQTATRGDRPFWTSNRVITEGETTTSEGSAATSATVNMSAIEDEVRRNRGTLGTIGGFETRLELNVTYDTGAYTGSLTASSPVVVSERAYWIESPLSATRTHSRPVTRTVADEPNMALVGLLGLLALSAFASAGGVAYVRREDIDVEAIELRMDRARFEEWITTSEIPTDPDRKYVRTTSLEGLVDIAIDSNNRVLHDPEPDVYTVVTDDIVYYYATDESAMTSWFNM</sequence>
<reference evidence="2 3" key="1">
    <citation type="submission" date="2024-08" db="EMBL/GenBank/DDBJ databases">
        <title>Halobellus sp. MBLA0158 whole genome sequence.</title>
        <authorList>
            <person name="Hwang C.Y."/>
            <person name="Cho E.-S."/>
            <person name="Seo M.-J."/>
        </authorList>
    </citation>
    <scope>NUCLEOTIDE SEQUENCE [LARGE SCALE GENOMIC DNA]</scope>
    <source>
        <strain evidence="2 3">MBLA0158</strain>
    </source>
</reference>
<evidence type="ECO:0000313" key="2">
    <source>
        <dbReference type="EMBL" id="MFA1610206.1"/>
    </source>
</evidence>